<dbReference type="AlphaFoldDB" id="A0A9E2SGU3"/>
<keyword evidence="5" id="KW-1185">Reference proteome</keyword>
<organism evidence="4 5">
    <name type="scientific">Pinibacter aurantiacus</name>
    <dbReference type="NCBI Taxonomy" id="2851599"/>
    <lineage>
        <taxon>Bacteria</taxon>
        <taxon>Pseudomonadati</taxon>
        <taxon>Bacteroidota</taxon>
        <taxon>Chitinophagia</taxon>
        <taxon>Chitinophagales</taxon>
        <taxon>Chitinophagaceae</taxon>
        <taxon>Pinibacter</taxon>
    </lineage>
</organism>
<comment type="caution">
    <text evidence="4">The sequence shown here is derived from an EMBL/GenBank/DDBJ whole genome shotgun (WGS) entry which is preliminary data.</text>
</comment>
<evidence type="ECO:0000256" key="1">
    <source>
        <dbReference type="ARBA" id="ARBA00022801"/>
    </source>
</evidence>
<keyword evidence="1" id="KW-0378">Hydrolase</keyword>
<feature type="signal peptide" evidence="3">
    <location>
        <begin position="1"/>
        <end position="21"/>
    </location>
</feature>
<reference evidence="4" key="1">
    <citation type="submission" date="2021-06" db="EMBL/GenBank/DDBJ databases">
        <authorList>
            <person name="Huq M.A."/>
        </authorList>
    </citation>
    <scope>NUCLEOTIDE SEQUENCE</scope>
    <source>
        <strain evidence="4">MAH-26</strain>
    </source>
</reference>
<dbReference type="PANTHER" id="PTHR11452:SF75">
    <property type="entry name" value="ALPHA-GALACTOSIDASE MEL1"/>
    <property type="match status" value="1"/>
</dbReference>
<dbReference type="Proteomes" id="UP000812270">
    <property type="component" value="Unassembled WGS sequence"/>
</dbReference>
<dbReference type="Pfam" id="PF02065">
    <property type="entry name" value="Melibiase"/>
    <property type="match status" value="1"/>
</dbReference>
<evidence type="ECO:0000313" key="5">
    <source>
        <dbReference type="Proteomes" id="UP000812270"/>
    </source>
</evidence>
<dbReference type="InterPro" id="IPR002241">
    <property type="entry name" value="Glyco_hydro_27"/>
</dbReference>
<dbReference type="InterPro" id="IPR002252">
    <property type="entry name" value="Glyco_hydro_36"/>
</dbReference>
<dbReference type="GO" id="GO:0004557">
    <property type="term" value="F:alpha-galactosidase activity"/>
    <property type="evidence" value="ECO:0007669"/>
    <property type="project" value="InterPro"/>
</dbReference>
<dbReference type="RefSeq" id="WP_217795091.1">
    <property type="nucleotide sequence ID" value="NZ_JAHSPG010000018.1"/>
</dbReference>
<feature type="chain" id="PRO_5038913559" evidence="3">
    <location>
        <begin position="22"/>
        <end position="696"/>
    </location>
</feature>
<dbReference type="EMBL" id="JAHSPG010000018">
    <property type="protein sequence ID" value="MBV4360580.1"/>
    <property type="molecule type" value="Genomic_DNA"/>
</dbReference>
<dbReference type="PANTHER" id="PTHR11452">
    <property type="entry name" value="ALPHA-GALACTOSIDASE/ALPHA-N-ACETYLGALACTOSAMINIDASE"/>
    <property type="match status" value="1"/>
</dbReference>
<proteinExistence type="predicted"/>
<protein>
    <submittedName>
        <fullName evidence="4">Alpha-galactosidase</fullName>
    </submittedName>
</protein>
<dbReference type="GO" id="GO:0016052">
    <property type="term" value="P:carbohydrate catabolic process"/>
    <property type="evidence" value="ECO:0007669"/>
    <property type="project" value="InterPro"/>
</dbReference>
<keyword evidence="3" id="KW-0732">Signal</keyword>
<accession>A0A9E2SGU3</accession>
<keyword evidence="2" id="KW-0326">Glycosidase</keyword>
<sequence>MMNVKMLLTTLATFVCCIGMAQMKKTNATPPNGFATVTLSGKHLTIRYDGEEIFYGDINLDAKDFYIREAKDNEAGKISHSISITSRKQQSIKLNGTIAASGQSFPCEENRGWGSSLVRHSVGLSHSLLNKAVYDRKKDWALSVEQANVVITPSVAASTGNKFNVVITGDEIVFLFKPHYYQHHRGLSYFEPWKYDVWQKPVVGWSSWYAYFSKVNEKNVHDITDVLSNKLKKYGLEYIQIDDGYQQETAEPAKWTTPNDKFPSGMDGLADYITNKGLKPAIWTNVAFTNKSYVDNHKSFFLKDAKGEPVTGRWVGYVMDGSNTIAMDSLVKPIYKYFKQTGWKYYKLDALRHLRYEGYNSNNNYFTAKKTSGTEAFRNVVKAVRSEIGKDNFLLACWGIRPELVGIVDGCRIGNDGYGIQSLTQYNSFNNVIWRNDPDHIELSEKVAYPACMATSMTGSLFLLTDKPEKYQTPIIDAAIRSIPVMHTVPGQLYDIDPSCSMYLDRLNSTVSGSMERVFDARYKSPYDLFLLEMNKVYESWMLLGRTGKSQSSISFAEMGLDKNKQYLVFEFWTKSFKGVFKEGFQFGDMDTTYNCQLFTVREDQHHPQLVATNRHISSGGLEIDKLDWNNNALNGQSQLVADDQYIIYIYEPEGFSFKDFKCPEAVVVNNQKRGNIRSITIQSNTAKAVEWTVSY</sequence>
<evidence type="ECO:0000256" key="2">
    <source>
        <dbReference type="ARBA" id="ARBA00023295"/>
    </source>
</evidence>
<evidence type="ECO:0000256" key="3">
    <source>
        <dbReference type="SAM" id="SignalP"/>
    </source>
</evidence>
<gene>
    <name evidence="4" type="ORF">KTO63_25675</name>
</gene>
<evidence type="ECO:0000313" key="4">
    <source>
        <dbReference type="EMBL" id="MBV4360580.1"/>
    </source>
</evidence>
<name>A0A9E2SGU3_9BACT</name>
<dbReference type="CDD" id="cd14791">
    <property type="entry name" value="GH36"/>
    <property type="match status" value="1"/>
</dbReference>